<keyword evidence="2" id="KW-1185">Reference proteome</keyword>
<gene>
    <name evidence="1" type="ORF">AN640_01000</name>
</gene>
<evidence type="ECO:0000313" key="1">
    <source>
        <dbReference type="EMBL" id="ONI45229.1"/>
    </source>
</evidence>
<accession>A0ACC8XIF0</accession>
<comment type="caution">
    <text evidence="1">The sequence shown here is derived from an EMBL/GenBank/DDBJ whole genome shotgun (WGS) entry which is preliminary data.</text>
</comment>
<dbReference type="Proteomes" id="UP000188637">
    <property type="component" value="Unassembled WGS sequence"/>
</dbReference>
<organism evidence="1 2">
    <name type="scientific">Candidatus Epulonipiscium fishelsonii</name>
    <dbReference type="NCBI Taxonomy" id="77094"/>
    <lineage>
        <taxon>Bacteria</taxon>
        <taxon>Bacillati</taxon>
        <taxon>Bacillota</taxon>
        <taxon>Clostridia</taxon>
        <taxon>Lachnospirales</taxon>
        <taxon>Lachnospiraceae</taxon>
        <taxon>Candidatus Epulonipiscium</taxon>
    </lineage>
</organism>
<evidence type="ECO:0000313" key="2">
    <source>
        <dbReference type="Proteomes" id="UP000188637"/>
    </source>
</evidence>
<reference evidence="1" key="1">
    <citation type="submission" date="2016-08" db="EMBL/GenBank/DDBJ databases">
        <authorList>
            <person name="Ngugi D.K."/>
            <person name="Miyake S."/>
            <person name="Stingl U."/>
        </authorList>
    </citation>
    <scope>NUCLEOTIDE SEQUENCE</scope>
    <source>
        <strain evidence="1">SCG-D08WGA-EpuloA1</strain>
    </source>
</reference>
<protein>
    <submittedName>
        <fullName evidence="1">Uncharacterized protein</fullName>
    </submittedName>
</protein>
<dbReference type="EMBL" id="LJHD01000068">
    <property type="protein sequence ID" value="ONI45229.1"/>
    <property type="molecule type" value="Genomic_DNA"/>
</dbReference>
<proteinExistence type="predicted"/>
<sequence>MRKLLAILFMAVLVIGYFIFTKYRYAEIDKSGKPTASGMETKLKEISIQLDESYPQTPEELMNIYNTAVKYQYSESADYETIVQSVDVMRKIYGEQLSSLTSTEHQLANMWLTAQNYQAQKKP</sequence>
<name>A0ACC8XIF0_9FIRM</name>